<dbReference type="AlphaFoldDB" id="A0A0A9E1A2"/>
<protein>
    <submittedName>
        <fullName evidence="1">Uncharacterized protein</fullName>
    </submittedName>
</protein>
<dbReference type="EMBL" id="GBRH01205102">
    <property type="protein sequence ID" value="JAD92793.1"/>
    <property type="molecule type" value="Transcribed_RNA"/>
</dbReference>
<reference evidence="1" key="1">
    <citation type="submission" date="2014-09" db="EMBL/GenBank/DDBJ databases">
        <authorList>
            <person name="Magalhaes I.L.F."/>
            <person name="Oliveira U."/>
            <person name="Santos F.R."/>
            <person name="Vidigal T.H.D.A."/>
            <person name="Brescovit A.D."/>
            <person name="Santos A.J."/>
        </authorList>
    </citation>
    <scope>NUCLEOTIDE SEQUENCE</scope>
    <source>
        <tissue evidence="1">Shoot tissue taken approximately 20 cm above the soil surface</tissue>
    </source>
</reference>
<evidence type="ECO:0000313" key="1">
    <source>
        <dbReference type="EMBL" id="JAD92793.1"/>
    </source>
</evidence>
<reference evidence="1" key="2">
    <citation type="journal article" date="2015" name="Data Brief">
        <title>Shoot transcriptome of the giant reed, Arundo donax.</title>
        <authorList>
            <person name="Barrero R.A."/>
            <person name="Guerrero F.D."/>
            <person name="Moolhuijzen P."/>
            <person name="Goolsby J.A."/>
            <person name="Tidwell J."/>
            <person name="Bellgard S.E."/>
            <person name="Bellgard M.I."/>
        </authorList>
    </citation>
    <scope>NUCLEOTIDE SEQUENCE</scope>
    <source>
        <tissue evidence="1">Shoot tissue taken approximately 20 cm above the soil surface</tissue>
    </source>
</reference>
<sequence>MLYRIKIQEISVFLMSVSLIFLQKENKNTISTNLCVPPTIYQTSKIFLCSMHNQILKYTCCSTVFSPTSNAKQCFQLTLSVSHLTIKHYLWSELTCKQTPNVQHHLIKLAKN</sequence>
<organism evidence="1">
    <name type="scientific">Arundo donax</name>
    <name type="common">Giant reed</name>
    <name type="synonym">Donax arundinaceus</name>
    <dbReference type="NCBI Taxonomy" id="35708"/>
    <lineage>
        <taxon>Eukaryota</taxon>
        <taxon>Viridiplantae</taxon>
        <taxon>Streptophyta</taxon>
        <taxon>Embryophyta</taxon>
        <taxon>Tracheophyta</taxon>
        <taxon>Spermatophyta</taxon>
        <taxon>Magnoliopsida</taxon>
        <taxon>Liliopsida</taxon>
        <taxon>Poales</taxon>
        <taxon>Poaceae</taxon>
        <taxon>PACMAD clade</taxon>
        <taxon>Arundinoideae</taxon>
        <taxon>Arundineae</taxon>
        <taxon>Arundo</taxon>
    </lineage>
</organism>
<proteinExistence type="predicted"/>
<name>A0A0A9E1A2_ARUDO</name>
<accession>A0A0A9E1A2</accession>